<feature type="compositionally biased region" description="Polar residues" evidence="1">
    <location>
        <begin position="1055"/>
        <end position="1065"/>
    </location>
</feature>
<dbReference type="SUPFAM" id="SSF46565">
    <property type="entry name" value="Chaperone J-domain"/>
    <property type="match status" value="1"/>
</dbReference>
<keyword evidence="3" id="KW-1185">Reference proteome</keyword>
<sequence>MSDAHSGKNAYADLLSGQANLGPQISEPDYNLIFSNSNASSIPFLDLPEDSHFVDFSGSELDYSLVFGSSNDDQAIGVSYQDLKKSPSNVRTQSATKYPWNSSESLVFSVENEEFTSEASFQSTDDKKHFKMSYHKTRAGSKDGTSGTIHVAQFHPKPGFTYFVDDSTMQESKVDKPDPSVISDIHRKLDFSDGILESKYTKKGMPNLHPQKSSRREANLENNYGFTKKSMASSSKPPEGIASQHAAYDNSLPFFGEEFDVNSAAAVSAAALKDAIQKAQESIRIAKELMERKMGGLRNQSDRVFEDGLRGNDITHEGNRTEDLNAKDTCETVDSIPSFLPGRRESTFRHEQDAPDFKDNEITSNSWKVINDVHAQNRPKTGKREPALATILNVAKNRISSLSPNQQVVGNREIAQFMEKHECNAKERNITKETLINQEVIFEKEADDKKAHDMGSIRKKLHADVMEKESAENVDKLSRHVEMEKPLIFQEDGNDFKTGMESQQKREYEIKCDSRELYDITRKQDQSKQHANSQQEDMEKRTANFDKIREYRPRIIDDDDIEEEIFEDACEWVQNEDEPIEFLGNVSNETEEISTYMAEVTERGRKLARIHVPTNDEKRSLNVYDYEESGEKFGELKLIASKKGFKSYRYEKHEDKQIVTNEIEVLQHAEYESGVIREIDSWSRDTSDNITETQEMRQPCMTDENSKTKQVDDSSRIIDRATNNVYDFKVCEVEETKVAAKLNKIEPFEPDTLVLGGAEDSETTKNMKTVFEVFPSEGSTPTVGLIDLDLGNSEAENRGKDFNSNMNLDNDPQISISTYIKNDYAFAEGGNHCDKEAVKSHPVMSDVELRHVVIMENIKAYPGPSVSSENEKVIQVDEEMRARRNAQMNGKSLCKTIAAEEKETKSDEGMKIDNVMEVNKDTPKVLFAMEGTETKKENSIALKEQEYLRKVYEESKWERQREIDRIVVGRIIQEARDRAFAEAREKAERASVERTTSEVRERIMAETRKKLEKPTTAVKPSVEKASIEAKLRSERAAVERATAEARERALEKALSQKTTSRTQVLQRPDDTYIESAQRSKARLERQERIMERVAKALSEKNMRDLLAQKEEAEKNRLAESLDTQIKGWSTGKEGNLRALLSTLQYILGPGSGWQPISLTDIVTSKAVKKAYRKATLYVHPDKLQQRGASIREKYICEKVFDLLKVGWARFSSEER</sequence>
<proteinExistence type="predicted"/>
<dbReference type="GO" id="GO:0031982">
    <property type="term" value="C:vesicle"/>
    <property type="evidence" value="ECO:0007669"/>
    <property type="project" value="TreeGrafter"/>
</dbReference>
<reference evidence="2" key="1">
    <citation type="submission" date="2023-02" db="EMBL/GenBank/DDBJ databases">
        <title>Genome of toxic invasive species Heracleum sosnowskyi carries increased number of genes despite the absence of recent whole-genome duplications.</title>
        <authorList>
            <person name="Schelkunov M."/>
            <person name="Shtratnikova V."/>
            <person name="Makarenko M."/>
            <person name="Klepikova A."/>
            <person name="Omelchenko D."/>
            <person name="Novikova G."/>
            <person name="Obukhova E."/>
            <person name="Bogdanov V."/>
            <person name="Penin A."/>
            <person name="Logacheva M."/>
        </authorList>
    </citation>
    <scope>NUCLEOTIDE SEQUENCE</scope>
    <source>
        <strain evidence="2">Hsosn_3</strain>
        <tissue evidence="2">Leaf</tissue>
    </source>
</reference>
<dbReference type="Proteomes" id="UP001237642">
    <property type="component" value="Unassembled WGS sequence"/>
</dbReference>
<dbReference type="GO" id="GO:0005737">
    <property type="term" value="C:cytoplasm"/>
    <property type="evidence" value="ECO:0007669"/>
    <property type="project" value="TreeGrafter"/>
</dbReference>
<dbReference type="Gene3D" id="1.10.287.110">
    <property type="entry name" value="DnaJ domain"/>
    <property type="match status" value="1"/>
</dbReference>
<dbReference type="GO" id="GO:0030276">
    <property type="term" value="F:clathrin binding"/>
    <property type="evidence" value="ECO:0007669"/>
    <property type="project" value="TreeGrafter"/>
</dbReference>
<evidence type="ECO:0000313" key="3">
    <source>
        <dbReference type="Proteomes" id="UP001237642"/>
    </source>
</evidence>
<dbReference type="InterPro" id="IPR036869">
    <property type="entry name" value="J_dom_sf"/>
</dbReference>
<protein>
    <submittedName>
        <fullName evidence="2">J domain-containing protein</fullName>
    </submittedName>
</protein>
<evidence type="ECO:0000256" key="1">
    <source>
        <dbReference type="SAM" id="MobiDB-lite"/>
    </source>
</evidence>
<dbReference type="GO" id="GO:0072318">
    <property type="term" value="P:clathrin coat disassembly"/>
    <property type="evidence" value="ECO:0007669"/>
    <property type="project" value="TreeGrafter"/>
</dbReference>
<dbReference type="PANTHER" id="PTHR23172:SF87">
    <property type="entry name" value="CHAPERONE DNAJ-DOMAIN SUPERFAMILY PROTEIN"/>
    <property type="match status" value="1"/>
</dbReference>
<dbReference type="AlphaFoldDB" id="A0AAD8N076"/>
<reference evidence="2" key="2">
    <citation type="submission" date="2023-05" db="EMBL/GenBank/DDBJ databases">
        <authorList>
            <person name="Schelkunov M.I."/>
        </authorList>
    </citation>
    <scope>NUCLEOTIDE SEQUENCE</scope>
    <source>
        <strain evidence="2">Hsosn_3</strain>
        <tissue evidence="2">Leaf</tissue>
    </source>
</reference>
<dbReference type="PANTHER" id="PTHR23172">
    <property type="entry name" value="AUXILIN/CYCLIN G-ASSOCIATED KINASE-RELATED"/>
    <property type="match status" value="1"/>
</dbReference>
<name>A0AAD8N076_9APIA</name>
<accession>A0AAD8N076</accession>
<dbReference type="GO" id="GO:0072583">
    <property type="term" value="P:clathrin-dependent endocytosis"/>
    <property type="evidence" value="ECO:0007669"/>
    <property type="project" value="TreeGrafter"/>
</dbReference>
<evidence type="ECO:0000313" key="2">
    <source>
        <dbReference type="EMBL" id="KAK1391699.1"/>
    </source>
</evidence>
<feature type="region of interest" description="Disordered" evidence="1">
    <location>
        <begin position="522"/>
        <end position="543"/>
    </location>
</feature>
<gene>
    <name evidence="2" type="ORF">POM88_010755</name>
</gene>
<feature type="region of interest" description="Disordered" evidence="1">
    <location>
        <begin position="1049"/>
        <end position="1080"/>
    </location>
</feature>
<organism evidence="2 3">
    <name type="scientific">Heracleum sosnowskyi</name>
    <dbReference type="NCBI Taxonomy" id="360622"/>
    <lineage>
        <taxon>Eukaryota</taxon>
        <taxon>Viridiplantae</taxon>
        <taxon>Streptophyta</taxon>
        <taxon>Embryophyta</taxon>
        <taxon>Tracheophyta</taxon>
        <taxon>Spermatophyta</taxon>
        <taxon>Magnoliopsida</taxon>
        <taxon>eudicotyledons</taxon>
        <taxon>Gunneridae</taxon>
        <taxon>Pentapetalae</taxon>
        <taxon>asterids</taxon>
        <taxon>campanulids</taxon>
        <taxon>Apiales</taxon>
        <taxon>Apiaceae</taxon>
        <taxon>Apioideae</taxon>
        <taxon>apioid superclade</taxon>
        <taxon>Tordylieae</taxon>
        <taxon>Tordyliinae</taxon>
        <taxon>Heracleum</taxon>
    </lineage>
</organism>
<dbReference type="EMBL" id="JAUIZM010000003">
    <property type="protein sequence ID" value="KAK1391699.1"/>
    <property type="molecule type" value="Genomic_DNA"/>
</dbReference>
<comment type="caution">
    <text evidence="2">The sequence shown here is derived from an EMBL/GenBank/DDBJ whole genome shotgun (WGS) entry which is preliminary data.</text>
</comment>